<evidence type="ECO:0000256" key="5">
    <source>
        <dbReference type="ARBA" id="ARBA00022723"/>
    </source>
</evidence>
<dbReference type="GO" id="GO:0003677">
    <property type="term" value="F:DNA binding"/>
    <property type="evidence" value="ECO:0007669"/>
    <property type="project" value="InterPro"/>
</dbReference>
<evidence type="ECO:0000256" key="7">
    <source>
        <dbReference type="ARBA" id="ARBA00022842"/>
    </source>
</evidence>
<dbReference type="NCBIfam" id="TIGR02386">
    <property type="entry name" value="rpoC_TIGR"/>
    <property type="match status" value="1"/>
</dbReference>
<comment type="catalytic activity">
    <reaction evidence="9">
        <text>RNA(n) + a ribonucleoside 5'-triphosphate = RNA(n+1) + diphosphate</text>
        <dbReference type="Rhea" id="RHEA:21248"/>
        <dbReference type="Rhea" id="RHEA-COMP:14527"/>
        <dbReference type="Rhea" id="RHEA-COMP:17342"/>
        <dbReference type="ChEBI" id="CHEBI:33019"/>
        <dbReference type="ChEBI" id="CHEBI:61557"/>
        <dbReference type="ChEBI" id="CHEBI:140395"/>
        <dbReference type="EC" id="2.7.7.6"/>
    </reaction>
</comment>
<dbReference type="PANTHER" id="PTHR19376">
    <property type="entry name" value="DNA-DIRECTED RNA POLYMERASE"/>
    <property type="match status" value="1"/>
</dbReference>
<dbReference type="Gene3D" id="1.10.132.30">
    <property type="match status" value="1"/>
</dbReference>
<dbReference type="EC" id="2.7.7.6" evidence="1"/>
<dbReference type="Gene3D" id="1.10.1790.20">
    <property type="match status" value="1"/>
</dbReference>
<dbReference type="InterPro" id="IPR007081">
    <property type="entry name" value="RNA_pol_Rpb1_5"/>
</dbReference>
<dbReference type="GO" id="GO:0046872">
    <property type="term" value="F:metal ion binding"/>
    <property type="evidence" value="ECO:0007669"/>
    <property type="project" value="UniProtKB-KW"/>
</dbReference>
<dbReference type="PANTHER" id="PTHR19376:SF54">
    <property type="entry name" value="DNA-DIRECTED RNA POLYMERASE SUBUNIT BETA"/>
    <property type="match status" value="1"/>
</dbReference>
<keyword evidence="5" id="KW-0479">Metal-binding</keyword>
<evidence type="ECO:0000256" key="1">
    <source>
        <dbReference type="ARBA" id="ARBA00012418"/>
    </source>
</evidence>
<dbReference type="Pfam" id="PF05000">
    <property type="entry name" value="RNA_pol_Rpb1_4"/>
    <property type="match status" value="1"/>
</dbReference>
<evidence type="ECO:0000256" key="8">
    <source>
        <dbReference type="ARBA" id="ARBA00023163"/>
    </source>
</evidence>
<evidence type="ECO:0000256" key="3">
    <source>
        <dbReference type="ARBA" id="ARBA00022679"/>
    </source>
</evidence>
<dbReference type="InterPro" id="IPR007080">
    <property type="entry name" value="RNA_pol_Rpb1_1"/>
</dbReference>
<protein>
    <recommendedName>
        <fullName evidence="1">DNA-directed RNA polymerase</fullName>
        <ecNumber evidence="1">2.7.7.6</ecNumber>
    </recommendedName>
</protein>
<dbReference type="GO" id="GO:0006351">
    <property type="term" value="P:DNA-templated transcription"/>
    <property type="evidence" value="ECO:0007669"/>
    <property type="project" value="InterPro"/>
</dbReference>
<dbReference type="AlphaFoldDB" id="A0A0W8E448"/>
<dbReference type="Pfam" id="PF04997">
    <property type="entry name" value="RNA_pol_Rpb1_1"/>
    <property type="match status" value="1"/>
</dbReference>
<dbReference type="EMBL" id="LNQE01001890">
    <property type="protein sequence ID" value="KUG03185.1"/>
    <property type="molecule type" value="Genomic_DNA"/>
</dbReference>
<evidence type="ECO:0000313" key="11">
    <source>
        <dbReference type="EMBL" id="KUG03185.1"/>
    </source>
</evidence>
<evidence type="ECO:0000256" key="6">
    <source>
        <dbReference type="ARBA" id="ARBA00022833"/>
    </source>
</evidence>
<dbReference type="FunFam" id="4.10.860.120:FF:000001">
    <property type="entry name" value="DNA-directed RNA polymerase subunit beta"/>
    <property type="match status" value="1"/>
</dbReference>
<dbReference type="Gene3D" id="4.10.860.120">
    <property type="entry name" value="RNA polymerase II, clamp domain"/>
    <property type="match status" value="1"/>
</dbReference>
<evidence type="ECO:0000256" key="9">
    <source>
        <dbReference type="ARBA" id="ARBA00048552"/>
    </source>
</evidence>
<keyword evidence="4 11" id="KW-0548">Nucleotidyltransferase</keyword>
<name>A0A0W8E448_9ZZZZ</name>
<dbReference type="Gene3D" id="2.40.40.20">
    <property type="match status" value="1"/>
</dbReference>
<dbReference type="CDD" id="cd01609">
    <property type="entry name" value="RNAP_beta'_N"/>
    <property type="match status" value="1"/>
</dbReference>
<dbReference type="FunFam" id="1.10.150.390:FF:000002">
    <property type="entry name" value="DNA-directed RNA polymerase subunit beta"/>
    <property type="match status" value="1"/>
</dbReference>
<dbReference type="Gene3D" id="1.10.274.100">
    <property type="entry name" value="RNA polymerase Rpb1, domain 3"/>
    <property type="match status" value="1"/>
</dbReference>
<keyword evidence="3 11" id="KW-0808">Transferase</keyword>
<dbReference type="CDD" id="cd02655">
    <property type="entry name" value="RNAP_beta'_C"/>
    <property type="match status" value="1"/>
</dbReference>
<comment type="caution">
    <text evidence="11">The sequence shown here is derived from an EMBL/GenBank/DDBJ whole genome shotgun (WGS) entry which is preliminary data.</text>
</comment>
<dbReference type="InterPro" id="IPR006592">
    <property type="entry name" value="RNA_pol_N"/>
</dbReference>
<dbReference type="InterPro" id="IPR007066">
    <property type="entry name" value="RNA_pol_Rpb1_3"/>
</dbReference>
<dbReference type="Gene3D" id="1.10.40.90">
    <property type="match status" value="1"/>
</dbReference>
<evidence type="ECO:0000256" key="2">
    <source>
        <dbReference type="ARBA" id="ARBA00022478"/>
    </source>
</evidence>
<dbReference type="InterPro" id="IPR044893">
    <property type="entry name" value="RNA_pol_Rpb1_clamp_domain"/>
</dbReference>
<dbReference type="GO" id="GO:0000428">
    <property type="term" value="C:DNA-directed RNA polymerase complex"/>
    <property type="evidence" value="ECO:0007669"/>
    <property type="project" value="UniProtKB-KW"/>
</dbReference>
<dbReference type="InterPro" id="IPR000722">
    <property type="entry name" value="RNA_pol_asu"/>
</dbReference>
<keyword evidence="2 11" id="KW-0240">DNA-directed RNA polymerase</keyword>
<keyword evidence="7" id="KW-0460">Magnesium</keyword>
<reference evidence="11" key="1">
    <citation type="journal article" date="2015" name="Proc. Natl. Acad. Sci. U.S.A.">
        <title>Networks of energetic and metabolic interactions define dynamics in microbial communities.</title>
        <authorList>
            <person name="Embree M."/>
            <person name="Liu J.K."/>
            <person name="Al-Bassam M.M."/>
            <person name="Zengler K."/>
        </authorList>
    </citation>
    <scope>NUCLEOTIDE SEQUENCE</scope>
</reference>
<evidence type="ECO:0000256" key="4">
    <source>
        <dbReference type="ARBA" id="ARBA00022695"/>
    </source>
</evidence>
<gene>
    <name evidence="11" type="ORF">ASZ90_019413</name>
</gene>
<proteinExistence type="inferred from homology"/>
<sequence>MLDVNNFDRIKISLASPEQIRSWSSGEVKKPETINYRTLRPEKEGLFCEKIFGPVKDWECHCGKYKRVRHRGIVCDRCGVEVTTSKVRRERMGHIELAAPVSHIWYLKGIPSRMGLLLDMSPKVLEKVIYFVNYIVIDSGDTPLLKKQLLNEREYRENRDRYGDSFEAGIGAEAVKMLLTGMDLETMAVDLKEEISSSTGQRKSRAIKRLEVVEAFRLSGNNPQWMIMDVLPVIPPELRPMVQLDGGRFATSDLNDLYRRVINRNNRLKRLLDLGAPDIIVRNEKRMLQEAVDALVDNGRRGRPVTGPGNRPLKSLSDMLKGKQGRFRQNLLGKRVDYSGRSVIVVGPNLKMHQCGLPKEMALELFKPFVMKKLVDRGISSNIKSAKKMVERGREEVWDILDDVIKEHPVLLNRAPTLHRLGIQAFEPVLVEGRALQLHPLVCTAYNADFDGDQMAVHVPLSAEAQTEARLLMLASNNILNPKDGKPVCTPTQDMVIGMYYLTYMSQADRDIEHPHAFSTVDEAQMAYELGRVTLHEKILVKLKIKINDEMVEKLIETSTGRTIFNEVIPDSLGYYNEVIDKKKLGNIVYDCYRSEGNAITAEMLDGMKRIGYKYSTKAGISVGVTDFEPPVEKAQILKEADEVVNGIEADFQIGLITEDERHAQVVDIWNQATDDVTDALKASLSEENPVYMMATSGARGNFQQIRQLAGMRGLMADPQGKIIDLPIKANFREGLTVLEYFISTHGARKGLADTALRTADSGYLTRRLVDVSQDVIVREIDCESVEGIWVDRITEGSQLIEPLHQRIIGRVSVDTIVHPETGEIIVEENQMIDDEAGYEIEKVGIKKVKIRSVLTCKTKHGVCRKCYGRNLATGYDVEIGEAVGTLAAQSIGEPGTQLTMRTFHTGGVAGEDITRGLPRVEELFEVRKPKGQAVVAEATGTVRFGENKGRREIEVLGENEEVNGAYIVHYGSRLKVAEGDSVEIGDALSEGPLNPHDILKTKGLQDVQRYILQEVQKVYRSQGVDISDKHIEIMIRQMLKKVKIEDSGDTSLLPGAFIDISAFEDENANIMEGGGLPAICSPMLLGITKASLNTDSFLSAASFQETTKVLTEAAIKGKVDNLIGLKENVIIGKLIPAGTGYPAYRNIGIHDEVVQKEQDFTVEEAYTD</sequence>
<dbReference type="SUPFAM" id="SSF64484">
    <property type="entry name" value="beta and beta-prime subunits of DNA dependent RNA-polymerase"/>
    <property type="match status" value="1"/>
</dbReference>
<keyword evidence="6" id="KW-0862">Zinc</keyword>
<dbReference type="GO" id="GO:0003899">
    <property type="term" value="F:DNA-directed RNA polymerase activity"/>
    <property type="evidence" value="ECO:0007669"/>
    <property type="project" value="UniProtKB-EC"/>
</dbReference>
<evidence type="ECO:0000259" key="10">
    <source>
        <dbReference type="SMART" id="SM00663"/>
    </source>
</evidence>
<dbReference type="SMART" id="SM00663">
    <property type="entry name" value="RPOLA_N"/>
    <property type="match status" value="1"/>
</dbReference>
<dbReference type="InterPro" id="IPR038120">
    <property type="entry name" value="Rpb1_funnel_sf"/>
</dbReference>
<dbReference type="Pfam" id="PF04998">
    <property type="entry name" value="RNA_pol_Rpb1_5"/>
    <property type="match status" value="2"/>
</dbReference>
<dbReference type="InterPro" id="IPR042102">
    <property type="entry name" value="RNA_pol_Rpb1_3_sf"/>
</dbReference>
<accession>A0A0W8E448</accession>
<keyword evidence="8" id="KW-0804">Transcription</keyword>
<dbReference type="Pfam" id="PF04983">
    <property type="entry name" value="RNA_pol_Rpb1_3"/>
    <property type="match status" value="1"/>
</dbReference>
<dbReference type="Gene3D" id="2.40.50.100">
    <property type="match status" value="1"/>
</dbReference>
<dbReference type="HAMAP" id="MF_01322">
    <property type="entry name" value="RNApol_bact_RpoC"/>
    <property type="match status" value="1"/>
</dbReference>
<dbReference type="InterPro" id="IPR012754">
    <property type="entry name" value="DNA-dir_RpoC_beta_prime_bact"/>
</dbReference>
<dbReference type="Gene3D" id="1.10.150.390">
    <property type="match status" value="1"/>
</dbReference>
<dbReference type="FunFam" id="1.10.40.90:FF:000001">
    <property type="entry name" value="DNA-directed RNA polymerase subunit beta"/>
    <property type="match status" value="1"/>
</dbReference>
<feature type="domain" description="RNA polymerase N-terminal" evidence="10">
    <location>
        <begin position="224"/>
        <end position="503"/>
    </location>
</feature>
<dbReference type="Pfam" id="PF00623">
    <property type="entry name" value="RNA_pol_Rpb1_2"/>
    <property type="match status" value="1"/>
</dbReference>
<dbReference type="InterPro" id="IPR045867">
    <property type="entry name" value="DNA-dir_RpoC_beta_prime"/>
</dbReference>
<dbReference type="InterPro" id="IPR007083">
    <property type="entry name" value="RNA_pol_Rpb1_4"/>
</dbReference>
<organism evidence="11">
    <name type="scientific">hydrocarbon metagenome</name>
    <dbReference type="NCBI Taxonomy" id="938273"/>
    <lineage>
        <taxon>unclassified sequences</taxon>
        <taxon>metagenomes</taxon>
        <taxon>ecological metagenomes</taxon>
    </lineage>
</organism>